<protein>
    <recommendedName>
        <fullName evidence="3">WD40 repeat domain-containing protein</fullName>
    </recommendedName>
</protein>
<name>A0A927BFP2_9BACT</name>
<evidence type="ECO:0000313" key="2">
    <source>
        <dbReference type="Proteomes" id="UP000612233"/>
    </source>
</evidence>
<dbReference type="SUPFAM" id="SSF50998">
    <property type="entry name" value="Quinoprotein alcohol dehydrogenase-like"/>
    <property type="match status" value="1"/>
</dbReference>
<evidence type="ECO:0008006" key="3">
    <source>
        <dbReference type="Google" id="ProtNLM"/>
    </source>
</evidence>
<keyword evidence="2" id="KW-1185">Reference proteome</keyword>
<dbReference type="Gene3D" id="2.130.10.10">
    <property type="entry name" value="YVTN repeat-like/Quinoprotein amine dehydrogenase"/>
    <property type="match status" value="1"/>
</dbReference>
<dbReference type="AlphaFoldDB" id="A0A927BFP2"/>
<sequence length="330" mass="38283">MRVIFKAHFAKAALLDIFPTGLLIEFFGNQPSLKFFDRNLHELWCYPIQEISMLYLRRDLISFYWYEAGESKVIDLTNGRVIEQEPRIYIYSDSDIKAYVENSDEANLVIQKHGNKVSIPDVNGECVFGPTRLLRDWYKKKLTETYSSDDGELLWQVKYADLLQSEKAFLHSNIVAHNDKVYLSVDGTEDRGMFCLDCISGQVLNKYESIIGRIINDNNIIYSLFSNEIVYLHLETEQLNVWSINDILRENGFVSNFYQKWIVVDGVLFFTHFTGTDNAKLGAIDIIQKTLIWKHDLPLNTALIGGLYVKDSTLYIHTQDNSLYLFDLEH</sequence>
<reference evidence="1" key="1">
    <citation type="submission" date="2020-09" db="EMBL/GenBank/DDBJ databases">
        <authorList>
            <person name="Kim M.K."/>
        </authorList>
    </citation>
    <scope>NUCLEOTIDE SEQUENCE</scope>
    <source>
        <strain evidence="1">BT664</strain>
    </source>
</reference>
<proteinExistence type="predicted"/>
<dbReference type="RefSeq" id="WP_191006007.1">
    <property type="nucleotide sequence ID" value="NZ_JACXAD010000017.1"/>
</dbReference>
<organism evidence="1 2">
    <name type="scientific">Hymenobacter montanus</name>
    <dbReference type="NCBI Taxonomy" id="2771359"/>
    <lineage>
        <taxon>Bacteria</taxon>
        <taxon>Pseudomonadati</taxon>
        <taxon>Bacteroidota</taxon>
        <taxon>Cytophagia</taxon>
        <taxon>Cytophagales</taxon>
        <taxon>Hymenobacteraceae</taxon>
        <taxon>Hymenobacter</taxon>
    </lineage>
</organism>
<dbReference type="InterPro" id="IPR011047">
    <property type="entry name" value="Quinoprotein_ADH-like_sf"/>
</dbReference>
<evidence type="ECO:0000313" key="1">
    <source>
        <dbReference type="EMBL" id="MBD2769199.1"/>
    </source>
</evidence>
<dbReference type="Proteomes" id="UP000612233">
    <property type="component" value="Unassembled WGS sequence"/>
</dbReference>
<accession>A0A927BFP2</accession>
<dbReference type="EMBL" id="JACXAD010000017">
    <property type="protein sequence ID" value="MBD2769199.1"/>
    <property type="molecule type" value="Genomic_DNA"/>
</dbReference>
<dbReference type="InterPro" id="IPR015943">
    <property type="entry name" value="WD40/YVTN_repeat-like_dom_sf"/>
</dbReference>
<gene>
    <name evidence="1" type="ORF">IC235_15005</name>
</gene>
<comment type="caution">
    <text evidence="1">The sequence shown here is derived from an EMBL/GenBank/DDBJ whole genome shotgun (WGS) entry which is preliminary data.</text>
</comment>